<reference evidence="2 3" key="1">
    <citation type="submission" date="2024-09" db="EMBL/GenBank/DDBJ databases">
        <authorList>
            <person name="Sun Q."/>
            <person name="Mori K."/>
        </authorList>
    </citation>
    <scope>NUCLEOTIDE SEQUENCE [LARGE SCALE GENOMIC DNA]</scope>
    <source>
        <strain evidence="2 3">CCM 7904</strain>
    </source>
</reference>
<sequence length="158" mass="16340">MAEREPAEATRAVRLALDATAALMPASPAVLWLLHASGARDTEGMLRAVIQAFFPASVLVSFPSPFLAKMAIDARSVREGSLLGMVLAAGSLGAIAGAVLAVFVALPVAGSIATFAGCGAVSLICATLVRASRDRGTSLLSGPDAVLQSRPRQWWLQR</sequence>
<feature type="transmembrane region" description="Helical" evidence="1">
    <location>
        <begin position="46"/>
        <end position="68"/>
    </location>
</feature>
<organism evidence="2 3">
    <name type="scientific">Paracoccus rhizosphaerae</name>
    <dbReference type="NCBI Taxonomy" id="1133347"/>
    <lineage>
        <taxon>Bacteria</taxon>
        <taxon>Pseudomonadati</taxon>
        <taxon>Pseudomonadota</taxon>
        <taxon>Alphaproteobacteria</taxon>
        <taxon>Rhodobacterales</taxon>
        <taxon>Paracoccaceae</taxon>
        <taxon>Paracoccus</taxon>
    </lineage>
</organism>
<evidence type="ECO:0000313" key="2">
    <source>
        <dbReference type="EMBL" id="MFC0202481.1"/>
    </source>
</evidence>
<dbReference type="EMBL" id="JBHLWQ010000191">
    <property type="protein sequence ID" value="MFC0202481.1"/>
    <property type="molecule type" value="Genomic_DNA"/>
</dbReference>
<evidence type="ECO:0000313" key="3">
    <source>
        <dbReference type="Proteomes" id="UP001589795"/>
    </source>
</evidence>
<proteinExistence type="predicted"/>
<keyword evidence="1" id="KW-0812">Transmembrane</keyword>
<protein>
    <submittedName>
        <fullName evidence="2">Fused MFS/spermidine synthase</fullName>
    </submittedName>
</protein>
<dbReference type="RefSeq" id="WP_265508795.1">
    <property type="nucleotide sequence ID" value="NZ_JAOTBE010000114.1"/>
</dbReference>
<keyword evidence="1" id="KW-1133">Transmembrane helix</keyword>
<feature type="transmembrane region" description="Helical" evidence="1">
    <location>
        <begin position="12"/>
        <end position="34"/>
    </location>
</feature>
<feature type="transmembrane region" description="Helical" evidence="1">
    <location>
        <begin position="112"/>
        <end position="131"/>
    </location>
</feature>
<feature type="transmembrane region" description="Helical" evidence="1">
    <location>
        <begin position="80"/>
        <end position="106"/>
    </location>
</feature>
<keyword evidence="1" id="KW-0472">Membrane</keyword>
<dbReference type="Proteomes" id="UP001589795">
    <property type="component" value="Unassembled WGS sequence"/>
</dbReference>
<dbReference type="NCBIfam" id="NF037959">
    <property type="entry name" value="MFS_SpdSyn"/>
    <property type="match status" value="1"/>
</dbReference>
<accession>A0ABV6CR54</accession>
<name>A0ABV6CR54_9RHOB</name>
<evidence type="ECO:0000256" key="1">
    <source>
        <dbReference type="SAM" id="Phobius"/>
    </source>
</evidence>
<comment type="caution">
    <text evidence="2">The sequence shown here is derived from an EMBL/GenBank/DDBJ whole genome shotgun (WGS) entry which is preliminary data.</text>
</comment>
<gene>
    <name evidence="2" type="ORF">ACFFIZ_19755</name>
</gene>
<keyword evidence="3" id="KW-1185">Reference proteome</keyword>